<keyword evidence="2" id="KW-0472">Membrane</keyword>
<name>A0ABP9CHD3_9FLAO</name>
<evidence type="ECO:0000313" key="4">
    <source>
        <dbReference type="Proteomes" id="UP001501433"/>
    </source>
</evidence>
<feature type="transmembrane region" description="Helical" evidence="2">
    <location>
        <begin position="6"/>
        <end position="22"/>
    </location>
</feature>
<proteinExistence type="predicted"/>
<evidence type="ECO:0000313" key="3">
    <source>
        <dbReference type="EMBL" id="GAA4809517.1"/>
    </source>
</evidence>
<accession>A0ABP9CHD3</accession>
<evidence type="ECO:0000256" key="2">
    <source>
        <dbReference type="SAM" id="Phobius"/>
    </source>
</evidence>
<organism evidence="3 4">
    <name type="scientific">Litoribaculum gwangyangense</name>
    <dbReference type="NCBI Taxonomy" id="1130722"/>
    <lineage>
        <taxon>Bacteria</taxon>
        <taxon>Pseudomonadati</taxon>
        <taxon>Bacteroidota</taxon>
        <taxon>Flavobacteriia</taxon>
        <taxon>Flavobacteriales</taxon>
        <taxon>Flavobacteriaceae</taxon>
        <taxon>Litoribaculum</taxon>
    </lineage>
</organism>
<dbReference type="RefSeq" id="WP_345276382.1">
    <property type="nucleotide sequence ID" value="NZ_BAABJW010000002.1"/>
</dbReference>
<comment type="caution">
    <text evidence="3">The sequence shown here is derived from an EMBL/GenBank/DDBJ whole genome shotgun (WGS) entry which is preliminary data.</text>
</comment>
<gene>
    <name evidence="3" type="ORF">GCM10023330_15550</name>
</gene>
<feature type="compositionally biased region" description="Gly residues" evidence="1">
    <location>
        <begin position="161"/>
        <end position="170"/>
    </location>
</feature>
<dbReference type="EMBL" id="BAABJW010000002">
    <property type="protein sequence ID" value="GAA4809517.1"/>
    <property type="molecule type" value="Genomic_DNA"/>
</dbReference>
<reference evidence="4" key="1">
    <citation type="journal article" date="2019" name="Int. J. Syst. Evol. Microbiol.">
        <title>The Global Catalogue of Microorganisms (GCM) 10K type strain sequencing project: providing services to taxonomists for standard genome sequencing and annotation.</title>
        <authorList>
            <consortium name="The Broad Institute Genomics Platform"/>
            <consortium name="The Broad Institute Genome Sequencing Center for Infectious Disease"/>
            <person name="Wu L."/>
            <person name="Ma J."/>
        </authorList>
    </citation>
    <scope>NUCLEOTIDE SEQUENCE [LARGE SCALE GENOMIC DNA]</scope>
    <source>
        <strain evidence="4">JCM 18325</strain>
    </source>
</reference>
<keyword evidence="2" id="KW-0812">Transmembrane</keyword>
<evidence type="ECO:0000256" key="1">
    <source>
        <dbReference type="SAM" id="MobiDB-lite"/>
    </source>
</evidence>
<keyword evidence="4" id="KW-1185">Reference proteome</keyword>
<sequence>MRKLTYIILGFIIGAVLTYYFCPRHVGEEMGLKIVKPKGVITVNEAKELNKNWTDFRKSAVDSAAKKQGRNQDDRSTYWSLDVIENYLAYAKAESDSLGYDMTGIRIYLGVYGKNAGQAKKDLSTMFIVPTGKKKTSEASMSLFYAQKGDEDLPTDPLNDGTGGPNGYPQ</sequence>
<keyword evidence="2" id="KW-1133">Transmembrane helix</keyword>
<dbReference type="Proteomes" id="UP001501433">
    <property type="component" value="Unassembled WGS sequence"/>
</dbReference>
<protein>
    <submittedName>
        <fullName evidence="3">Uncharacterized protein</fullName>
    </submittedName>
</protein>
<feature type="region of interest" description="Disordered" evidence="1">
    <location>
        <begin position="149"/>
        <end position="170"/>
    </location>
</feature>